<evidence type="ECO:0000256" key="3">
    <source>
        <dbReference type="ARBA" id="ARBA00022475"/>
    </source>
</evidence>
<dbReference type="EMBL" id="JACHIJ010000007">
    <property type="protein sequence ID" value="MBB5054576.1"/>
    <property type="molecule type" value="Genomic_DNA"/>
</dbReference>
<evidence type="ECO:0000256" key="13">
    <source>
        <dbReference type="SAM" id="MobiDB-lite"/>
    </source>
</evidence>
<evidence type="ECO:0000256" key="11">
    <source>
        <dbReference type="ARBA" id="ARBA00023136"/>
    </source>
</evidence>
<dbReference type="InterPro" id="IPR001915">
    <property type="entry name" value="Peptidase_M48"/>
</dbReference>
<evidence type="ECO:0000256" key="7">
    <source>
        <dbReference type="ARBA" id="ARBA00022801"/>
    </source>
</evidence>
<feature type="binding site" evidence="12">
    <location>
        <position position="134"/>
    </location>
    <ligand>
        <name>Zn(2+)</name>
        <dbReference type="ChEBI" id="CHEBI:29105"/>
        <note>catalytic</note>
    </ligand>
</feature>
<keyword evidence="5 12" id="KW-0812">Transmembrane</keyword>
<gene>
    <name evidence="12" type="primary">htpX</name>
    <name evidence="15" type="ORF">HNQ36_004578</name>
</gene>
<feature type="binding site" evidence="12">
    <location>
        <position position="199"/>
    </location>
    <ligand>
        <name>Zn(2+)</name>
        <dbReference type="ChEBI" id="CHEBI:29105"/>
        <note>catalytic</note>
    </ligand>
</feature>
<evidence type="ECO:0000256" key="6">
    <source>
        <dbReference type="ARBA" id="ARBA00022723"/>
    </source>
</evidence>
<dbReference type="Proteomes" id="UP000521227">
    <property type="component" value="Unassembled WGS sequence"/>
</dbReference>
<dbReference type="HAMAP" id="MF_00188">
    <property type="entry name" value="Pept_M48_protease_HtpX"/>
    <property type="match status" value="1"/>
</dbReference>
<dbReference type="AlphaFoldDB" id="A0A840ND15"/>
<dbReference type="EC" id="3.4.24.-" evidence="12"/>
<evidence type="ECO:0000256" key="9">
    <source>
        <dbReference type="ARBA" id="ARBA00022989"/>
    </source>
</evidence>
<name>A0A840ND15_9BRAD</name>
<dbReference type="Pfam" id="PF01435">
    <property type="entry name" value="Peptidase_M48"/>
    <property type="match status" value="1"/>
</dbReference>
<dbReference type="RefSeq" id="WP_184089023.1">
    <property type="nucleotide sequence ID" value="NZ_JACHIJ010000007.1"/>
</dbReference>
<reference evidence="15 16" key="1">
    <citation type="submission" date="2020-08" db="EMBL/GenBank/DDBJ databases">
        <title>Genomic Encyclopedia of Type Strains, Phase IV (KMG-IV): sequencing the most valuable type-strain genomes for metagenomic binning, comparative biology and taxonomic classification.</title>
        <authorList>
            <person name="Goeker M."/>
        </authorList>
    </citation>
    <scope>NUCLEOTIDE SEQUENCE [LARGE SCALE GENOMIC DNA]</scope>
    <source>
        <strain evidence="15 16">DSM 17498</strain>
    </source>
</reference>
<keyword evidence="4 12" id="KW-0645">Protease</keyword>
<dbReference type="PANTHER" id="PTHR43221">
    <property type="entry name" value="PROTEASE HTPX"/>
    <property type="match status" value="1"/>
</dbReference>
<keyword evidence="8 12" id="KW-0862">Zinc</keyword>
<feature type="region of interest" description="Disordered" evidence="13">
    <location>
        <begin position="279"/>
        <end position="308"/>
    </location>
</feature>
<evidence type="ECO:0000256" key="10">
    <source>
        <dbReference type="ARBA" id="ARBA00023049"/>
    </source>
</evidence>
<feature type="binding site" evidence="12">
    <location>
        <position position="130"/>
    </location>
    <ligand>
        <name>Zn(2+)</name>
        <dbReference type="ChEBI" id="CHEBI:29105"/>
        <note>catalytic</note>
    </ligand>
</feature>
<comment type="cofactor">
    <cofactor evidence="12">
        <name>Zn(2+)</name>
        <dbReference type="ChEBI" id="CHEBI:29105"/>
    </cofactor>
    <text evidence="12">Binds 1 zinc ion per subunit.</text>
</comment>
<dbReference type="GO" id="GO:0008270">
    <property type="term" value="F:zinc ion binding"/>
    <property type="evidence" value="ECO:0007669"/>
    <property type="project" value="UniProtKB-UniRule"/>
</dbReference>
<evidence type="ECO:0000256" key="5">
    <source>
        <dbReference type="ARBA" id="ARBA00022692"/>
    </source>
</evidence>
<keyword evidence="9 12" id="KW-1133">Transmembrane helix</keyword>
<feature type="transmembrane region" description="Helical" evidence="12">
    <location>
        <begin position="141"/>
        <end position="161"/>
    </location>
</feature>
<dbReference type="NCBIfam" id="NF002826">
    <property type="entry name" value="PRK03001.1"/>
    <property type="match status" value="1"/>
</dbReference>
<dbReference type="Gene3D" id="3.30.2010.10">
    <property type="entry name" value="Metalloproteases ('zincins'), catalytic domain"/>
    <property type="match status" value="1"/>
</dbReference>
<dbReference type="PANTHER" id="PTHR43221:SF1">
    <property type="entry name" value="PROTEASE HTPX"/>
    <property type="match status" value="1"/>
</dbReference>
<dbReference type="GO" id="GO:0005886">
    <property type="term" value="C:plasma membrane"/>
    <property type="evidence" value="ECO:0007669"/>
    <property type="project" value="UniProtKB-SubCell"/>
</dbReference>
<feature type="domain" description="Peptidase M48" evidence="14">
    <location>
        <begin position="65"/>
        <end position="274"/>
    </location>
</feature>
<keyword evidence="15" id="KW-0346">Stress response</keyword>
<keyword evidence="7 12" id="KW-0378">Hydrolase</keyword>
<comment type="subcellular location">
    <subcellularLocation>
        <location evidence="1 12">Cell membrane</location>
        <topology evidence="1 12">Multi-pass membrane protein</topology>
    </subcellularLocation>
</comment>
<accession>A0A840ND15</accession>
<evidence type="ECO:0000259" key="14">
    <source>
        <dbReference type="Pfam" id="PF01435"/>
    </source>
</evidence>
<evidence type="ECO:0000256" key="2">
    <source>
        <dbReference type="ARBA" id="ARBA00009779"/>
    </source>
</evidence>
<evidence type="ECO:0000256" key="12">
    <source>
        <dbReference type="HAMAP-Rule" id="MF_00188"/>
    </source>
</evidence>
<keyword evidence="3 12" id="KW-1003">Cell membrane</keyword>
<proteinExistence type="inferred from homology"/>
<evidence type="ECO:0000313" key="15">
    <source>
        <dbReference type="EMBL" id="MBB5054576.1"/>
    </source>
</evidence>
<comment type="similarity">
    <text evidence="2 12">Belongs to the peptidase M48B family.</text>
</comment>
<sequence length="308" mass="32754">MSYFKTAVLLAGLTALFMGVGYLIGGAGGAVVALVIAAATNMFAYWNSDRMVLSMHGAHEVDERSAPDLVRLVAELAGRAQLPMPKVYLMDNPQPNAFATGRDPQHAAVAVTTGLMQSLNREELAGVIAHELAHIKNHDTLIMTITATIAGAISMIAQFGMFFGGNRENGPGIIGSLAMMILAPLSATIVQMAISRTREYSADNMGARICGQPMWLASALVKIDNAAHQIPNMDAERSPATAHMFIINPLSGQGMDNLFSTHPSTENRVHELQRLAGELGPRGGLATAPANASSNSREPWGRQRGPWG</sequence>
<keyword evidence="6 12" id="KW-0479">Metal-binding</keyword>
<dbReference type="CDD" id="cd07336">
    <property type="entry name" value="M48B_HtpX_like"/>
    <property type="match status" value="1"/>
</dbReference>
<dbReference type="InterPro" id="IPR050083">
    <property type="entry name" value="HtpX_protease"/>
</dbReference>
<feature type="active site" evidence="12">
    <location>
        <position position="131"/>
    </location>
</feature>
<comment type="caution">
    <text evidence="15">The sequence shown here is derived from an EMBL/GenBank/DDBJ whole genome shotgun (WGS) entry which is preliminary data.</text>
</comment>
<keyword evidence="10 12" id="KW-0482">Metalloprotease</keyword>
<keyword evidence="11 12" id="KW-0472">Membrane</keyword>
<organism evidence="15 16">
    <name type="scientific">Afipia massiliensis</name>
    <dbReference type="NCBI Taxonomy" id="211460"/>
    <lineage>
        <taxon>Bacteria</taxon>
        <taxon>Pseudomonadati</taxon>
        <taxon>Pseudomonadota</taxon>
        <taxon>Alphaproteobacteria</taxon>
        <taxon>Hyphomicrobiales</taxon>
        <taxon>Nitrobacteraceae</taxon>
        <taxon>Afipia</taxon>
    </lineage>
</organism>
<dbReference type="GO" id="GO:0006508">
    <property type="term" value="P:proteolysis"/>
    <property type="evidence" value="ECO:0007669"/>
    <property type="project" value="UniProtKB-KW"/>
</dbReference>
<dbReference type="NCBIfam" id="NF002363">
    <property type="entry name" value="PRK01345.1"/>
    <property type="match status" value="1"/>
</dbReference>
<evidence type="ECO:0000313" key="16">
    <source>
        <dbReference type="Proteomes" id="UP000521227"/>
    </source>
</evidence>
<evidence type="ECO:0000256" key="1">
    <source>
        <dbReference type="ARBA" id="ARBA00004651"/>
    </source>
</evidence>
<feature type="transmembrane region" description="Helical" evidence="12">
    <location>
        <begin position="173"/>
        <end position="194"/>
    </location>
</feature>
<evidence type="ECO:0000256" key="4">
    <source>
        <dbReference type="ARBA" id="ARBA00022670"/>
    </source>
</evidence>
<evidence type="ECO:0000256" key="8">
    <source>
        <dbReference type="ARBA" id="ARBA00022833"/>
    </source>
</evidence>
<comment type="caution">
    <text evidence="12">Lacks conserved residue(s) required for the propagation of feature annotation.</text>
</comment>
<dbReference type="GO" id="GO:0004222">
    <property type="term" value="F:metalloendopeptidase activity"/>
    <property type="evidence" value="ECO:0007669"/>
    <property type="project" value="UniProtKB-UniRule"/>
</dbReference>
<dbReference type="InterPro" id="IPR022919">
    <property type="entry name" value="Pept_M48_protease_HtpX"/>
</dbReference>
<protein>
    <recommendedName>
        <fullName evidence="12">Protease HtpX homolog</fullName>
        <ecNumber evidence="12">3.4.24.-</ecNumber>
    </recommendedName>
</protein>